<sequence length="417" mass="47440">MQADPPNTNAVLAVAGISGISAHIFLYRHGEWDLTAPKIFIFYLTLLLGAVIVDHLELTGLENTTQRHLAVRSVGCHILAIYSSMLIYRALFHRLCKFPGPFLARLSNFYVAGLSAKKAQLYKETQRLHKLYGDYVRIGPTVLSITDPTAVKEIYSSKAKVSKGPFYTVSEPRVSLQTSRNKEEHARRRRVWDQAFSSKALRNYEPRVIHYTNQLINAIGKGLGKPMNVSKWFNYYSFDVMGDLSFGKSFNMLVDGKDSYILSQLHGDMAKVGIFIHLTWLFPFFKRTPGLNKEYLKFWRFVEGSVVERIQVCISLKTGTMKLMREVSKNPPDRPDVFSWILDAYNKAPKTKQNWLDVIGDAYLIIVAGSDTTAATLTFLFYHLASDKFLYKKLQAELDTLSELSYDKLRNVGCSTQ</sequence>
<evidence type="ECO:0000256" key="1">
    <source>
        <dbReference type="ARBA" id="ARBA00001971"/>
    </source>
</evidence>
<reference evidence="9" key="1">
    <citation type="submission" date="2017-02" db="EMBL/GenBank/DDBJ databases">
        <authorList>
            <person name="Tafer H."/>
            <person name="Lopandic K."/>
        </authorList>
    </citation>
    <scope>NUCLEOTIDE SEQUENCE [LARGE SCALE GENOMIC DNA]</scope>
    <source>
        <strain evidence="9">CBS 366.77</strain>
    </source>
</reference>
<comment type="similarity">
    <text evidence="2">Belongs to the cytochrome P450 family.</text>
</comment>
<evidence type="ECO:0000256" key="7">
    <source>
        <dbReference type="SAM" id="Phobius"/>
    </source>
</evidence>
<comment type="cofactor">
    <cofactor evidence="1">
        <name>heme</name>
        <dbReference type="ChEBI" id="CHEBI:30413"/>
    </cofactor>
</comment>
<keyword evidence="7" id="KW-0812">Transmembrane</keyword>
<evidence type="ECO:0000256" key="2">
    <source>
        <dbReference type="ARBA" id="ARBA00010617"/>
    </source>
</evidence>
<dbReference type="GO" id="GO:0020037">
    <property type="term" value="F:heme binding"/>
    <property type="evidence" value="ECO:0007669"/>
    <property type="project" value="InterPro"/>
</dbReference>
<dbReference type="SUPFAM" id="SSF48264">
    <property type="entry name" value="Cytochrome P450"/>
    <property type="match status" value="1"/>
</dbReference>
<dbReference type="GO" id="GO:0016705">
    <property type="term" value="F:oxidoreductase activity, acting on paired donors, with incorporation or reduction of molecular oxygen"/>
    <property type="evidence" value="ECO:0007669"/>
    <property type="project" value="InterPro"/>
</dbReference>
<dbReference type="PANTHER" id="PTHR24305">
    <property type="entry name" value="CYTOCHROME P450"/>
    <property type="match status" value="1"/>
</dbReference>
<dbReference type="GO" id="GO:0005506">
    <property type="term" value="F:iron ion binding"/>
    <property type="evidence" value="ECO:0007669"/>
    <property type="project" value="InterPro"/>
</dbReference>
<keyword evidence="3" id="KW-0479">Metal-binding</keyword>
<feature type="transmembrane region" description="Helical" evidence="7">
    <location>
        <begin position="6"/>
        <end position="27"/>
    </location>
</feature>
<keyword evidence="4" id="KW-0560">Oxidoreductase</keyword>
<keyword evidence="9" id="KW-1185">Reference proteome</keyword>
<gene>
    <name evidence="8" type="ORF">PHISCL_06738</name>
</gene>
<dbReference type="OrthoDB" id="4496505at2759"/>
<keyword evidence="5" id="KW-0408">Iron</keyword>
<dbReference type="Gene3D" id="1.10.630.10">
    <property type="entry name" value="Cytochrome P450"/>
    <property type="match status" value="1"/>
</dbReference>
<keyword evidence="7" id="KW-1133">Transmembrane helix</keyword>
<evidence type="ECO:0000256" key="6">
    <source>
        <dbReference type="ARBA" id="ARBA00023033"/>
    </source>
</evidence>
<feature type="transmembrane region" description="Helical" evidence="7">
    <location>
        <begin position="69"/>
        <end position="88"/>
    </location>
</feature>
<dbReference type="PANTHER" id="PTHR24305:SF187">
    <property type="entry name" value="P450, PUTATIVE (EUROFUNG)-RELATED"/>
    <property type="match status" value="1"/>
</dbReference>
<dbReference type="InterPro" id="IPR050121">
    <property type="entry name" value="Cytochrome_P450_monoxygenase"/>
</dbReference>
<name>A0A3A2ZD97_9EURO</name>
<accession>A0A3A2ZD97</accession>
<evidence type="ECO:0000256" key="5">
    <source>
        <dbReference type="ARBA" id="ARBA00023004"/>
    </source>
</evidence>
<dbReference type="Proteomes" id="UP000266188">
    <property type="component" value="Unassembled WGS sequence"/>
</dbReference>
<evidence type="ECO:0000256" key="4">
    <source>
        <dbReference type="ARBA" id="ARBA00023002"/>
    </source>
</evidence>
<organism evidence="8 9">
    <name type="scientific">Aspergillus sclerotialis</name>
    <dbReference type="NCBI Taxonomy" id="2070753"/>
    <lineage>
        <taxon>Eukaryota</taxon>
        <taxon>Fungi</taxon>
        <taxon>Dikarya</taxon>
        <taxon>Ascomycota</taxon>
        <taxon>Pezizomycotina</taxon>
        <taxon>Eurotiomycetes</taxon>
        <taxon>Eurotiomycetidae</taxon>
        <taxon>Eurotiales</taxon>
        <taxon>Aspergillaceae</taxon>
        <taxon>Aspergillus</taxon>
        <taxon>Aspergillus subgen. Polypaecilum</taxon>
    </lineage>
</organism>
<keyword evidence="7" id="KW-0472">Membrane</keyword>
<evidence type="ECO:0000256" key="3">
    <source>
        <dbReference type="ARBA" id="ARBA00022723"/>
    </source>
</evidence>
<keyword evidence="6" id="KW-0503">Monooxygenase</keyword>
<dbReference type="InterPro" id="IPR001128">
    <property type="entry name" value="Cyt_P450"/>
</dbReference>
<evidence type="ECO:0000313" key="8">
    <source>
        <dbReference type="EMBL" id="RJE20916.1"/>
    </source>
</evidence>
<dbReference type="EMBL" id="MVGC01000266">
    <property type="protein sequence ID" value="RJE20916.1"/>
    <property type="molecule type" value="Genomic_DNA"/>
</dbReference>
<dbReference type="GO" id="GO:0004497">
    <property type="term" value="F:monooxygenase activity"/>
    <property type="evidence" value="ECO:0007669"/>
    <property type="project" value="UniProtKB-KW"/>
</dbReference>
<dbReference type="AlphaFoldDB" id="A0A3A2ZD97"/>
<evidence type="ECO:0000313" key="9">
    <source>
        <dbReference type="Proteomes" id="UP000266188"/>
    </source>
</evidence>
<comment type="caution">
    <text evidence="8">The sequence shown here is derived from an EMBL/GenBank/DDBJ whole genome shotgun (WGS) entry which is preliminary data.</text>
</comment>
<feature type="transmembrane region" description="Helical" evidence="7">
    <location>
        <begin position="39"/>
        <end position="57"/>
    </location>
</feature>
<dbReference type="Pfam" id="PF00067">
    <property type="entry name" value="p450"/>
    <property type="match status" value="1"/>
</dbReference>
<protein>
    <submittedName>
        <fullName evidence="8">Cytochrome p450</fullName>
    </submittedName>
</protein>
<proteinExistence type="inferred from homology"/>
<dbReference type="STRING" id="2070753.A0A3A2ZD97"/>
<dbReference type="InterPro" id="IPR036396">
    <property type="entry name" value="Cyt_P450_sf"/>
</dbReference>